<dbReference type="InterPro" id="IPR036719">
    <property type="entry name" value="Neuro-gated_channel_TM_sf"/>
</dbReference>
<protein>
    <submittedName>
        <fullName evidence="5">Neurotransmitter-gated ion-channel transmembrane domain-containing protein</fullName>
    </submittedName>
</protein>
<keyword evidence="2" id="KW-1133">Transmembrane helix</keyword>
<dbReference type="GO" id="GO:0016020">
    <property type="term" value="C:membrane"/>
    <property type="evidence" value="ECO:0007669"/>
    <property type="project" value="UniProtKB-SubCell"/>
</dbReference>
<dbReference type="Gene3D" id="1.20.58.390">
    <property type="entry name" value="Neurotransmitter-gated ion-channel transmembrane domain"/>
    <property type="match status" value="1"/>
</dbReference>
<dbReference type="WBParaSite" id="PSAMB.scaffold4582size14172.g24649.t1">
    <property type="protein sequence ID" value="PSAMB.scaffold4582size14172.g24649.t1"/>
    <property type="gene ID" value="PSAMB.scaffold4582size14172.g24649"/>
</dbReference>
<evidence type="ECO:0000313" key="4">
    <source>
        <dbReference type="Proteomes" id="UP000887566"/>
    </source>
</evidence>
<dbReference type="InterPro" id="IPR006029">
    <property type="entry name" value="Neurotrans-gated_channel_TM"/>
</dbReference>
<dbReference type="InterPro" id="IPR038050">
    <property type="entry name" value="Neuro_actylchol_rec"/>
</dbReference>
<dbReference type="InterPro" id="IPR006201">
    <property type="entry name" value="Neur_channel"/>
</dbReference>
<dbReference type="Pfam" id="PF02932">
    <property type="entry name" value="Neur_chan_memb"/>
    <property type="match status" value="1"/>
</dbReference>
<evidence type="ECO:0000259" key="3">
    <source>
        <dbReference type="Pfam" id="PF02932"/>
    </source>
</evidence>
<keyword evidence="2" id="KW-0472">Membrane</keyword>
<evidence type="ECO:0000256" key="2">
    <source>
        <dbReference type="SAM" id="Phobius"/>
    </source>
</evidence>
<dbReference type="Gene3D" id="2.70.170.10">
    <property type="entry name" value="Neurotransmitter-gated ion-channel ligand-binding domain"/>
    <property type="match status" value="1"/>
</dbReference>
<feature type="transmembrane region" description="Helical" evidence="2">
    <location>
        <begin position="99"/>
        <end position="117"/>
    </location>
</feature>
<dbReference type="SUPFAM" id="SSF90112">
    <property type="entry name" value="Neurotransmitter-gated ion-channel transmembrane pore"/>
    <property type="match status" value="1"/>
</dbReference>
<keyword evidence="2" id="KW-0812">Transmembrane</keyword>
<dbReference type="Proteomes" id="UP000887566">
    <property type="component" value="Unplaced"/>
</dbReference>
<dbReference type="GO" id="GO:0005230">
    <property type="term" value="F:extracellular ligand-gated monoatomic ion channel activity"/>
    <property type="evidence" value="ECO:0007669"/>
    <property type="project" value="InterPro"/>
</dbReference>
<feature type="transmembrane region" description="Helical" evidence="2">
    <location>
        <begin position="64"/>
        <end position="87"/>
    </location>
</feature>
<organism evidence="4 5">
    <name type="scientific">Plectus sambesii</name>
    <dbReference type="NCBI Taxonomy" id="2011161"/>
    <lineage>
        <taxon>Eukaryota</taxon>
        <taxon>Metazoa</taxon>
        <taxon>Ecdysozoa</taxon>
        <taxon>Nematoda</taxon>
        <taxon>Chromadorea</taxon>
        <taxon>Plectida</taxon>
        <taxon>Plectina</taxon>
        <taxon>Plectoidea</taxon>
        <taxon>Plectidae</taxon>
        <taxon>Plectus</taxon>
    </lineage>
</organism>
<sequence length="273" mass="31398">MYPTDQIDLVIGKKQLNSTIDDSYFRGNGEWSLVSFDKELELYALYGHQYAEVTYTVKLRRQPIYYICVLLIPTFLTTTICLFGLFVPAMNTGERVEKVNMGLATLLSMAVILGIVAGDMPKSTTLPLLGFYVLAELLLCTIGVILSMVIMVAHQRASTRALIPPRWLNKILILKMKAIQKPEKKDVTTVYTKKVNQTLNKDREMNELSEAIKNSIYAKRLNQVLDRVEEYIDDKEFEDYILLQWILIFDRIDMFFLIVFNVANIVMSVILFK</sequence>
<comment type="subcellular location">
    <subcellularLocation>
        <location evidence="1">Membrane</location>
        <topology evidence="1">Multi-pass membrane protein</topology>
    </subcellularLocation>
</comment>
<reference evidence="5" key="1">
    <citation type="submission" date="2022-11" db="UniProtKB">
        <authorList>
            <consortium name="WormBaseParasite"/>
        </authorList>
    </citation>
    <scope>IDENTIFICATION</scope>
</reference>
<name>A0A914WKU3_9BILA</name>
<keyword evidence="4" id="KW-1185">Reference proteome</keyword>
<evidence type="ECO:0000256" key="1">
    <source>
        <dbReference type="ARBA" id="ARBA00004141"/>
    </source>
</evidence>
<feature type="transmembrane region" description="Helical" evidence="2">
    <location>
        <begin position="254"/>
        <end position="272"/>
    </location>
</feature>
<feature type="domain" description="Neurotransmitter-gated ion-channel transmembrane" evidence="3">
    <location>
        <begin position="70"/>
        <end position="195"/>
    </location>
</feature>
<dbReference type="PANTHER" id="PTHR18945">
    <property type="entry name" value="NEUROTRANSMITTER GATED ION CHANNEL"/>
    <property type="match status" value="1"/>
</dbReference>
<proteinExistence type="predicted"/>
<dbReference type="AlphaFoldDB" id="A0A914WKU3"/>
<dbReference type="CDD" id="cd19051">
    <property type="entry name" value="LGIC_TM_cation"/>
    <property type="match status" value="1"/>
</dbReference>
<dbReference type="InterPro" id="IPR036734">
    <property type="entry name" value="Neur_chan_lig-bd_sf"/>
</dbReference>
<feature type="transmembrane region" description="Helical" evidence="2">
    <location>
        <begin position="129"/>
        <end position="153"/>
    </location>
</feature>
<accession>A0A914WKU3</accession>
<dbReference type="GO" id="GO:0004888">
    <property type="term" value="F:transmembrane signaling receptor activity"/>
    <property type="evidence" value="ECO:0007669"/>
    <property type="project" value="InterPro"/>
</dbReference>
<evidence type="ECO:0000313" key="5">
    <source>
        <dbReference type="WBParaSite" id="PSAMB.scaffold4582size14172.g24649.t1"/>
    </source>
</evidence>